<dbReference type="Gene3D" id="3.30.70.1430">
    <property type="entry name" value="Multidrug efflux transporter AcrB pore domain"/>
    <property type="match status" value="2"/>
</dbReference>
<dbReference type="KEGG" id="rml:FF011L_25810"/>
<feature type="transmembrane region" description="Helical" evidence="1">
    <location>
        <begin position="1090"/>
        <end position="1116"/>
    </location>
</feature>
<feature type="transmembrane region" description="Helical" evidence="1">
    <location>
        <begin position="561"/>
        <end position="582"/>
    </location>
</feature>
<dbReference type="AlphaFoldDB" id="A0A517MG00"/>
<keyword evidence="1" id="KW-0812">Transmembrane</keyword>
<dbReference type="RefSeq" id="WP_145351902.1">
    <property type="nucleotide sequence ID" value="NZ_CP036262.1"/>
</dbReference>
<evidence type="ECO:0000313" key="3">
    <source>
        <dbReference type="Proteomes" id="UP000320672"/>
    </source>
</evidence>
<dbReference type="SUPFAM" id="SSF82866">
    <property type="entry name" value="Multidrug efflux transporter AcrB transmembrane domain"/>
    <property type="match status" value="2"/>
</dbReference>
<dbReference type="SUPFAM" id="SSF82693">
    <property type="entry name" value="Multidrug efflux transporter AcrB pore domain, PN1, PN2, PC1 and PC2 subdomains"/>
    <property type="match status" value="3"/>
</dbReference>
<feature type="transmembrane region" description="Helical" evidence="1">
    <location>
        <begin position="394"/>
        <end position="414"/>
    </location>
</feature>
<keyword evidence="1" id="KW-0472">Membrane</keyword>
<protein>
    <submittedName>
        <fullName evidence="2">Multidrug export protein AcrF</fullName>
    </submittedName>
</protein>
<dbReference type="PANTHER" id="PTHR32063">
    <property type="match status" value="1"/>
</dbReference>
<feature type="transmembrane region" description="Helical" evidence="1">
    <location>
        <begin position="976"/>
        <end position="1002"/>
    </location>
</feature>
<evidence type="ECO:0000313" key="2">
    <source>
        <dbReference type="EMBL" id="QDS93808.1"/>
    </source>
</evidence>
<keyword evidence="1" id="KW-1133">Transmembrane helix</keyword>
<feature type="transmembrane region" description="Helical" evidence="1">
    <location>
        <begin position="1014"/>
        <end position="1032"/>
    </location>
</feature>
<name>A0A517MG00_9BACT</name>
<dbReference type="Gene3D" id="3.30.70.1320">
    <property type="entry name" value="Multidrug efflux transporter AcrB pore domain like"/>
    <property type="match status" value="1"/>
</dbReference>
<feature type="transmembrane region" description="Helical" evidence="1">
    <location>
        <begin position="369"/>
        <end position="388"/>
    </location>
</feature>
<feature type="transmembrane region" description="Helical" evidence="1">
    <location>
        <begin position="20"/>
        <end position="44"/>
    </location>
</feature>
<dbReference type="InterPro" id="IPR001036">
    <property type="entry name" value="Acrflvin-R"/>
</dbReference>
<dbReference type="Gene3D" id="3.30.2090.10">
    <property type="entry name" value="Multidrug efflux transporter AcrB TolC docking domain, DN and DC subdomains"/>
    <property type="match status" value="2"/>
</dbReference>
<sequence length="1130" mass="124368">MSDPQALSDDSPLLTRIVEVFLRGDVAIMLIVISLMLGAASLYLTPREEEPQIVVPMADVMVSAPGLSAFEVERKVTDRIEKLLYQIDGVEYVYSMSRPGSCTVTVRFYVGEDREDSLVKLYNKINSSIDMIPPSVQSWVVKPIEVDDVPIVIATLWSEQPERYGDHELRRIAEELQHELQSISNTNRVEVIGGRPRRINVELDTQRMAAHQLSPLQVAEAMRASNVTHRNGQFEQQNQSFHVETGTFFRNANELNEMVVGVNGSRPVYLKNVATVIDGPAEAESYSWVGFGPGDQSLESATRPSSAKSDVFPAVNISVAKRKGSNAVRVASAVHKKMESLAESHLPTGVKYRITRDYGETANDKVNELVEGLAVAVLTVIGLIGLTMGWRPALVIALAIPVCYSLTLFINLMVGYSINRVTMFALILSLGLLVDDPITDVENIARYFAMKILPPRESVLRAVQEVRPALLLSTLAIIASFLPLAFITGMMGPYMGPMALNVPLTVTISTLVAFVITPWLSMVSLKKLNDTKETSEYDITKMPLYRLSRLVLSPILKGRGMAYGVLLAIGVMLIAAMLLPVFRMVPIKMLPYDNKNEFQLVIDMPEGTTLERTDAVARRLGNYVGGLSEVKDYEVFVGLSSPIDFNGLVRHYFLRQGNNIADIRVNLVDKDHRVQQSHELILRIRDDIGKLADSMNANVKLVEVPPGPPVLSSIVAEVYGPPESNYSQQIALARNVKKRLELEPGLVDLDTSAEDDQTRFVFETDKPKAALSGISTQTIAETVEAVLSGNKATVMHLPGEIEPLWVELKLPRENRSALDELEEIYIQGNEGQIVQLGSLGKFRQTIEDKTIYHKNLRRVVYVYAEVAGRPPADAIMDIEHDRQPMPLSTGGTTNITVNSDPAAVADGVQPIPLDERSWLKLGGGVPWFVPSGYSIVWSGEGEWDITLDVFRDLGLAFAAALLGIFIILMFQTGSRLLPLLIMTAIPLSMIGILPGFWLLNAIMDKPIGGHPNPVFFTATAMIGMIALAGIVVRNSVVLIDFIHLAEAEGHDLRESIIRSVAVRTRPILLTAGTTLLANWVITLDPVFSGLAWAIIFGILTSTSFTLIVIPAAYWLLYQPRSTAVGDHPSD</sequence>
<proteinExistence type="predicted"/>
<dbReference type="PANTHER" id="PTHR32063:SF16">
    <property type="entry name" value="CATION EFFLUX SYSTEM (ACRB_ACRD_ACRF FAMILY)"/>
    <property type="match status" value="1"/>
</dbReference>
<dbReference type="Gene3D" id="3.30.70.1440">
    <property type="entry name" value="Multidrug efflux transporter AcrB pore domain"/>
    <property type="match status" value="2"/>
</dbReference>
<dbReference type="InterPro" id="IPR027463">
    <property type="entry name" value="AcrB_DN_DC_subdom"/>
</dbReference>
<dbReference type="GO" id="GO:0005886">
    <property type="term" value="C:plasma membrane"/>
    <property type="evidence" value="ECO:0007669"/>
    <property type="project" value="TreeGrafter"/>
</dbReference>
<feature type="transmembrane region" description="Helical" evidence="1">
    <location>
        <begin position="469"/>
        <end position="487"/>
    </location>
</feature>
<keyword evidence="3" id="KW-1185">Reference proteome</keyword>
<gene>
    <name evidence="2" type="primary">acrF</name>
    <name evidence="2" type="ORF">FF011L_25810</name>
</gene>
<dbReference type="Gene3D" id="1.20.1640.10">
    <property type="entry name" value="Multidrug efflux transporter AcrB transmembrane domain"/>
    <property type="match status" value="3"/>
</dbReference>
<dbReference type="Proteomes" id="UP000320672">
    <property type="component" value="Chromosome"/>
</dbReference>
<dbReference type="PRINTS" id="PR00702">
    <property type="entry name" value="ACRIFLAVINRP"/>
</dbReference>
<dbReference type="SUPFAM" id="SSF82714">
    <property type="entry name" value="Multidrug efflux transporter AcrB TolC docking domain, DN and DC subdomains"/>
    <property type="match status" value="2"/>
</dbReference>
<reference evidence="2 3" key="1">
    <citation type="submission" date="2019-02" db="EMBL/GenBank/DDBJ databases">
        <title>Deep-cultivation of Planctomycetes and their phenomic and genomic characterization uncovers novel biology.</title>
        <authorList>
            <person name="Wiegand S."/>
            <person name="Jogler M."/>
            <person name="Boedeker C."/>
            <person name="Pinto D."/>
            <person name="Vollmers J."/>
            <person name="Rivas-Marin E."/>
            <person name="Kohn T."/>
            <person name="Peeters S.H."/>
            <person name="Heuer A."/>
            <person name="Rast P."/>
            <person name="Oberbeckmann S."/>
            <person name="Bunk B."/>
            <person name="Jeske O."/>
            <person name="Meyerdierks A."/>
            <person name="Storesund J.E."/>
            <person name="Kallscheuer N."/>
            <person name="Luecker S."/>
            <person name="Lage O.M."/>
            <person name="Pohl T."/>
            <person name="Merkel B.J."/>
            <person name="Hornburger P."/>
            <person name="Mueller R.-W."/>
            <person name="Bruemmer F."/>
            <person name="Labrenz M."/>
            <person name="Spormann A.M."/>
            <person name="Op den Camp H."/>
            <person name="Overmann J."/>
            <person name="Amann R."/>
            <person name="Jetten M.S.M."/>
            <person name="Mascher T."/>
            <person name="Medema M.H."/>
            <person name="Devos D.P."/>
            <person name="Kaster A.-K."/>
            <person name="Ovreas L."/>
            <person name="Rohde M."/>
            <person name="Galperin M.Y."/>
            <person name="Jogler C."/>
        </authorList>
    </citation>
    <scope>NUCLEOTIDE SEQUENCE [LARGE SCALE GENOMIC DNA]</scope>
    <source>
        <strain evidence="2 3">FF011L</strain>
    </source>
</reference>
<feature type="transmembrane region" description="Helical" evidence="1">
    <location>
        <begin position="953"/>
        <end position="970"/>
    </location>
</feature>
<accession>A0A517MG00</accession>
<dbReference type="GO" id="GO:0042910">
    <property type="term" value="F:xenobiotic transmembrane transporter activity"/>
    <property type="evidence" value="ECO:0007669"/>
    <property type="project" value="TreeGrafter"/>
</dbReference>
<dbReference type="Pfam" id="PF00873">
    <property type="entry name" value="ACR_tran"/>
    <property type="match status" value="2"/>
</dbReference>
<evidence type="ECO:0000256" key="1">
    <source>
        <dbReference type="SAM" id="Phobius"/>
    </source>
</evidence>
<feature type="transmembrane region" description="Helical" evidence="1">
    <location>
        <begin position="499"/>
        <end position="520"/>
    </location>
</feature>
<dbReference type="EMBL" id="CP036262">
    <property type="protein sequence ID" value="QDS93808.1"/>
    <property type="molecule type" value="Genomic_DNA"/>
</dbReference>
<dbReference type="OrthoDB" id="219750at2"/>
<organism evidence="2 3">
    <name type="scientific">Roseimaritima multifibrata</name>
    <dbReference type="NCBI Taxonomy" id="1930274"/>
    <lineage>
        <taxon>Bacteria</taxon>
        <taxon>Pseudomonadati</taxon>
        <taxon>Planctomycetota</taxon>
        <taxon>Planctomycetia</taxon>
        <taxon>Pirellulales</taxon>
        <taxon>Pirellulaceae</taxon>
        <taxon>Roseimaritima</taxon>
    </lineage>
</organism>